<evidence type="ECO:0000313" key="2">
    <source>
        <dbReference type="Proteomes" id="UP001362999"/>
    </source>
</evidence>
<gene>
    <name evidence="1" type="ORF">R3P38DRAFT_3626125</name>
</gene>
<evidence type="ECO:0000313" key="1">
    <source>
        <dbReference type="EMBL" id="KAK6996852.1"/>
    </source>
</evidence>
<organism evidence="1 2">
    <name type="scientific">Favolaschia claudopus</name>
    <dbReference type="NCBI Taxonomy" id="2862362"/>
    <lineage>
        <taxon>Eukaryota</taxon>
        <taxon>Fungi</taxon>
        <taxon>Dikarya</taxon>
        <taxon>Basidiomycota</taxon>
        <taxon>Agaricomycotina</taxon>
        <taxon>Agaricomycetes</taxon>
        <taxon>Agaricomycetidae</taxon>
        <taxon>Agaricales</taxon>
        <taxon>Marasmiineae</taxon>
        <taxon>Mycenaceae</taxon>
        <taxon>Favolaschia</taxon>
    </lineage>
</organism>
<sequence>MSSVTANSETAKLTPPITLPTSIPYPLWTTTDPSQSPTRSLSTTTTITANICSEFMQYTAPATPVSAQHKLAIVQDGGVNPIVFSIGSDDPPSFITLLTLPLPVHSVPAASSLSARVVFELSPHSPSLVAVVVNVWSIHSKFVPSSCHVTNGPAVSIFRTPSSAPNPRTYTSLICTDPRTHLSALQSPTMYSAPVVCKSSTNAASRPALISITLSQARLYCIQHIPGASSGWQSVDITPTTQTGYRAVAFDVVQDTSTKNVNLAVAVTTGATGSNTDLYTIFGLSIFYSPVDWAQLAWNPRNSNLGPRSVSTMQLSEVAAICGGAYPFVLVGTSISGPSDLLASDYVVSLNPSSTTPWSQAPLSKVASSVIQVSPGHMRLPFGHGVFTLFQDANYINEGFLTQYGKDAGNSCAFNSFPTLDAKGNITDAGTLVVILLRKLGQVARGFTTLANSTPEGPTFC</sequence>
<name>A0AAW0A0W1_9AGAR</name>
<dbReference type="Proteomes" id="UP001362999">
    <property type="component" value="Unassembled WGS sequence"/>
</dbReference>
<protein>
    <submittedName>
        <fullName evidence="1">Uncharacterized protein</fullName>
    </submittedName>
</protein>
<dbReference type="EMBL" id="JAWWNJ010000095">
    <property type="protein sequence ID" value="KAK6996852.1"/>
    <property type="molecule type" value="Genomic_DNA"/>
</dbReference>
<proteinExistence type="predicted"/>
<reference evidence="1 2" key="1">
    <citation type="journal article" date="2024" name="J Genomics">
        <title>Draft genome sequencing and assembly of Favolaschia claudopus CIRM-BRFM 2984 isolated from oak limbs.</title>
        <authorList>
            <person name="Navarro D."/>
            <person name="Drula E."/>
            <person name="Chaduli D."/>
            <person name="Cazenave R."/>
            <person name="Ahrendt S."/>
            <person name="Wang J."/>
            <person name="Lipzen A."/>
            <person name="Daum C."/>
            <person name="Barry K."/>
            <person name="Grigoriev I.V."/>
            <person name="Favel A."/>
            <person name="Rosso M.N."/>
            <person name="Martin F."/>
        </authorList>
    </citation>
    <scope>NUCLEOTIDE SEQUENCE [LARGE SCALE GENOMIC DNA]</scope>
    <source>
        <strain evidence="1 2">CIRM-BRFM 2984</strain>
    </source>
</reference>
<keyword evidence="2" id="KW-1185">Reference proteome</keyword>
<dbReference type="AlphaFoldDB" id="A0AAW0A0W1"/>
<accession>A0AAW0A0W1</accession>
<comment type="caution">
    <text evidence="1">The sequence shown here is derived from an EMBL/GenBank/DDBJ whole genome shotgun (WGS) entry which is preliminary data.</text>
</comment>